<feature type="compositionally biased region" description="Basic and acidic residues" evidence="1">
    <location>
        <begin position="732"/>
        <end position="742"/>
    </location>
</feature>
<comment type="caution">
    <text evidence="3">The sequence shown here is derived from an EMBL/GenBank/DDBJ whole genome shotgun (WGS) entry which is preliminary data.</text>
</comment>
<feature type="domain" description="BRCT" evidence="2">
    <location>
        <begin position="529"/>
        <end position="619"/>
    </location>
</feature>
<feature type="compositionally biased region" description="Polar residues" evidence="1">
    <location>
        <begin position="226"/>
        <end position="247"/>
    </location>
</feature>
<feature type="compositionally biased region" description="Basic and acidic residues" evidence="1">
    <location>
        <begin position="306"/>
        <end position="318"/>
    </location>
</feature>
<dbReference type="EMBL" id="ML996088">
    <property type="protein sequence ID" value="KAF2151105.1"/>
    <property type="molecule type" value="Genomic_DNA"/>
</dbReference>
<gene>
    <name evidence="3" type="ORF">K461DRAFT_314023</name>
</gene>
<feature type="region of interest" description="Disordered" evidence="1">
    <location>
        <begin position="148"/>
        <end position="208"/>
    </location>
</feature>
<feature type="compositionally biased region" description="Acidic residues" evidence="1">
    <location>
        <begin position="178"/>
        <end position="191"/>
    </location>
</feature>
<evidence type="ECO:0000256" key="1">
    <source>
        <dbReference type="SAM" id="MobiDB-lite"/>
    </source>
</evidence>
<feature type="compositionally biased region" description="Acidic residues" evidence="1">
    <location>
        <begin position="386"/>
        <end position="395"/>
    </location>
</feature>
<feature type="compositionally biased region" description="Polar residues" evidence="1">
    <location>
        <begin position="198"/>
        <end position="208"/>
    </location>
</feature>
<feature type="region of interest" description="Disordered" evidence="1">
    <location>
        <begin position="221"/>
        <end position="527"/>
    </location>
</feature>
<dbReference type="InterPro" id="IPR036420">
    <property type="entry name" value="BRCT_dom_sf"/>
</dbReference>
<proteinExistence type="predicted"/>
<dbReference type="Gene3D" id="3.40.50.10190">
    <property type="entry name" value="BRCT domain"/>
    <property type="match status" value="2"/>
</dbReference>
<dbReference type="OrthoDB" id="342264at2759"/>
<dbReference type="PROSITE" id="PS50172">
    <property type="entry name" value="BRCT"/>
    <property type="match status" value="1"/>
</dbReference>
<name>A0A9P4J0L5_9PEZI</name>
<feature type="compositionally biased region" description="Acidic residues" evidence="1">
    <location>
        <begin position="347"/>
        <end position="362"/>
    </location>
</feature>
<feature type="compositionally biased region" description="Low complexity" evidence="1">
    <location>
        <begin position="270"/>
        <end position="280"/>
    </location>
</feature>
<sequence length="748" mass="80285">MGIPPKFVKQTKDKSPETQEAEWNLHLHGDRVAEPSTSLFSASADELTTRVVAENPAGLWIITHGIDRSQDDRKCIAEITVGKGVVRIKTFVKGTTVNPLPAFESPALRFELDLTAEGPVPIAFLRPGDQISFSEQMISVNVESCVSKNESASTKPSVEVRSSGAAPNDALDGCEPVIGEDEDETDDDDLDALPHPTAETQATAAPFSTAQSNLIVEETPRAVQAARSSSTQSPTLRAAKTKSSTELPTRKDVPGNGGEINGSSPDPQIAPAALEALEAAGTPDSPPTPLSENKPESPAQATLQFEEPKTADQDKDTGLPEIMVSKKQPSKRNYSGRGRGRKPHVEEVEETIMEDAVEEASDHDDKKKDPEQIATRRGPPRKLAVDDDGDDDDVSMQETDAAEPQGKQQPSTRIASGRGRGRKSAVKENGEDVAMEDSGSGEPDDTEQTSTRSAPGRGRGRKRSIDDVETPKPMSKAANASKRYKKKLHDEEASPTIEDTTGTPVSSSGASRGPKQSQPTPKSASNQVRVVFSMSGVVTEGRGSIAPFLKKHNIIVVQELTAKSRTGETQTICCVGKGKLQTTAKVLMTLALGCMVVSEEWIEKSVRAKTLLDPDPFIIESLRTEKAEDRRELFAGKTVIFTPAAKKSYAKGYDAIRDILKAAGADKVDFKPAQEVETSTSVIVIGSENEDGDALALLQKDLICYKKDLIAASLMQAELLTEDPDLQLAAPDESKSAPAEKRRGGRRG</sequence>
<keyword evidence="4" id="KW-1185">Reference proteome</keyword>
<reference evidence="3" key="1">
    <citation type="journal article" date="2020" name="Stud. Mycol.">
        <title>101 Dothideomycetes genomes: a test case for predicting lifestyles and emergence of pathogens.</title>
        <authorList>
            <person name="Haridas S."/>
            <person name="Albert R."/>
            <person name="Binder M."/>
            <person name="Bloem J."/>
            <person name="Labutti K."/>
            <person name="Salamov A."/>
            <person name="Andreopoulos B."/>
            <person name="Baker S."/>
            <person name="Barry K."/>
            <person name="Bills G."/>
            <person name="Bluhm B."/>
            <person name="Cannon C."/>
            <person name="Castanera R."/>
            <person name="Culley D."/>
            <person name="Daum C."/>
            <person name="Ezra D."/>
            <person name="Gonzalez J."/>
            <person name="Henrissat B."/>
            <person name="Kuo A."/>
            <person name="Liang C."/>
            <person name="Lipzen A."/>
            <person name="Lutzoni F."/>
            <person name="Magnuson J."/>
            <person name="Mondo S."/>
            <person name="Nolan M."/>
            <person name="Ohm R."/>
            <person name="Pangilinan J."/>
            <person name="Park H.-J."/>
            <person name="Ramirez L."/>
            <person name="Alfaro M."/>
            <person name="Sun H."/>
            <person name="Tritt A."/>
            <person name="Yoshinaga Y."/>
            <person name="Zwiers L.-H."/>
            <person name="Turgeon B."/>
            <person name="Goodwin S."/>
            <person name="Spatafora J."/>
            <person name="Crous P."/>
            <person name="Grigoriev I."/>
        </authorList>
    </citation>
    <scope>NUCLEOTIDE SEQUENCE</scope>
    <source>
        <strain evidence="3">CBS 260.36</strain>
    </source>
</reference>
<dbReference type="SUPFAM" id="SSF52113">
    <property type="entry name" value="BRCT domain"/>
    <property type="match status" value="1"/>
</dbReference>
<accession>A0A9P4J0L5</accession>
<dbReference type="AlphaFoldDB" id="A0A9P4J0L5"/>
<feature type="compositionally biased region" description="Polar residues" evidence="1">
    <location>
        <begin position="497"/>
        <end position="527"/>
    </location>
</feature>
<evidence type="ECO:0000313" key="4">
    <source>
        <dbReference type="Proteomes" id="UP000799439"/>
    </source>
</evidence>
<dbReference type="Proteomes" id="UP000799439">
    <property type="component" value="Unassembled WGS sequence"/>
</dbReference>
<feature type="region of interest" description="Disordered" evidence="1">
    <location>
        <begin position="725"/>
        <end position="748"/>
    </location>
</feature>
<organism evidence="3 4">
    <name type="scientific">Myriangium duriaei CBS 260.36</name>
    <dbReference type="NCBI Taxonomy" id="1168546"/>
    <lineage>
        <taxon>Eukaryota</taxon>
        <taxon>Fungi</taxon>
        <taxon>Dikarya</taxon>
        <taxon>Ascomycota</taxon>
        <taxon>Pezizomycotina</taxon>
        <taxon>Dothideomycetes</taxon>
        <taxon>Dothideomycetidae</taxon>
        <taxon>Myriangiales</taxon>
        <taxon>Myriangiaceae</taxon>
        <taxon>Myriangium</taxon>
    </lineage>
</organism>
<protein>
    <recommendedName>
        <fullName evidence="2">BRCT domain-containing protein</fullName>
    </recommendedName>
</protein>
<evidence type="ECO:0000259" key="2">
    <source>
        <dbReference type="PROSITE" id="PS50172"/>
    </source>
</evidence>
<dbReference type="InterPro" id="IPR001357">
    <property type="entry name" value="BRCT_dom"/>
</dbReference>
<evidence type="ECO:0000313" key="3">
    <source>
        <dbReference type="EMBL" id="KAF2151105.1"/>
    </source>
</evidence>